<comment type="caution">
    <text evidence="2">The sequence shown here is derived from an EMBL/GenBank/DDBJ whole genome shotgun (WGS) entry which is preliminary data.</text>
</comment>
<dbReference type="Proteomes" id="UP000238071">
    <property type="component" value="Unassembled WGS sequence"/>
</dbReference>
<keyword evidence="1" id="KW-1133">Transmembrane helix</keyword>
<evidence type="ECO:0008006" key="4">
    <source>
        <dbReference type="Google" id="ProtNLM"/>
    </source>
</evidence>
<dbReference type="InterPro" id="IPR027417">
    <property type="entry name" value="P-loop_NTPase"/>
</dbReference>
<sequence>MTEKTASKYLLNLEKHFASDNPVLLKASKVFQELDQIEYDLGLIEMDETTASKNSWWPIISLFGGNSTAKSRFVNNYLGADNLFSGIQTSNHKFTVLLHNNQSNPATLPGTALDVDHRFPFYQISRRIEQQQAGEGDRINSYLELKTLNSDRLKSKLFIDAPNVSAATPSPVTSLLTKHAIENSDLVLIFTDVFDSTSPLVDELVESIIQHQDSNKFVYLIDRPATMLSSTTNSEIIASWQRKLAGLGLNTGQFVVLPSQEGGLTPQNPADFAAIDQRIANVGYDRTYRVLNSLEKNVREINDVVMPEIKKAIGQWKDRATFSSLIVLGFLATLAIFAEIQTGILELLIDPIIGPAIIVTLIVIMTPLHVLFSKFQAKLILSQLNDRQKELHLMENLAGIFEKNLTFGRIMLPISEPVGWNKKTKLRLTQISNKTKELVQLLNDNFSTYDGQSLTGYSDSSNFK</sequence>
<dbReference type="Gene3D" id="3.40.50.300">
    <property type="entry name" value="P-loop containing nucleotide triphosphate hydrolases"/>
    <property type="match status" value="1"/>
</dbReference>
<evidence type="ECO:0000256" key="1">
    <source>
        <dbReference type="SAM" id="Phobius"/>
    </source>
</evidence>
<keyword evidence="1" id="KW-0812">Transmembrane</keyword>
<proteinExistence type="predicted"/>
<protein>
    <recommendedName>
        <fullName evidence="4">Dynamin family protein</fullName>
    </recommendedName>
</protein>
<dbReference type="AlphaFoldDB" id="A0A2S6GXX9"/>
<reference evidence="2 3" key="1">
    <citation type="submission" date="2018-02" db="EMBL/GenBank/DDBJ databases">
        <title>Subsurface microbial communities from deep shales in Ohio and West Virginia, USA.</title>
        <authorList>
            <person name="Wrighton K."/>
        </authorList>
    </citation>
    <scope>NUCLEOTIDE SEQUENCE [LARGE SCALE GENOMIC DNA]</scope>
    <source>
        <strain evidence="2 3">OWC-G53F</strain>
    </source>
</reference>
<feature type="transmembrane region" description="Helical" evidence="1">
    <location>
        <begin position="320"/>
        <end position="340"/>
    </location>
</feature>
<dbReference type="RefSeq" id="WP_104424238.1">
    <property type="nucleotide sequence ID" value="NZ_PTIY01000009.1"/>
</dbReference>
<name>A0A2S6GXX9_9GAMM</name>
<keyword evidence="3" id="KW-1185">Reference proteome</keyword>
<dbReference type="OrthoDB" id="8541181at2"/>
<evidence type="ECO:0000313" key="2">
    <source>
        <dbReference type="EMBL" id="PPK70079.1"/>
    </source>
</evidence>
<accession>A0A2S6GXX9</accession>
<gene>
    <name evidence="2" type="ORF">B0F88_109181</name>
</gene>
<keyword evidence="1" id="KW-0472">Membrane</keyword>
<feature type="transmembrane region" description="Helical" evidence="1">
    <location>
        <begin position="352"/>
        <end position="372"/>
    </location>
</feature>
<dbReference type="EMBL" id="PTIY01000009">
    <property type="protein sequence ID" value="PPK70079.1"/>
    <property type="molecule type" value="Genomic_DNA"/>
</dbReference>
<organism evidence="2 3">
    <name type="scientific">Methylobacter tundripaludum</name>
    <dbReference type="NCBI Taxonomy" id="173365"/>
    <lineage>
        <taxon>Bacteria</taxon>
        <taxon>Pseudomonadati</taxon>
        <taxon>Pseudomonadota</taxon>
        <taxon>Gammaproteobacteria</taxon>
        <taxon>Methylococcales</taxon>
        <taxon>Methylococcaceae</taxon>
        <taxon>Methylobacter</taxon>
    </lineage>
</organism>
<evidence type="ECO:0000313" key="3">
    <source>
        <dbReference type="Proteomes" id="UP000238071"/>
    </source>
</evidence>